<dbReference type="EMBL" id="JARK01001338">
    <property type="protein sequence ID" value="EYC33135.1"/>
    <property type="molecule type" value="Genomic_DNA"/>
</dbReference>
<organism evidence="2 3">
    <name type="scientific">Ancylostoma ceylanicum</name>
    <dbReference type="NCBI Taxonomy" id="53326"/>
    <lineage>
        <taxon>Eukaryota</taxon>
        <taxon>Metazoa</taxon>
        <taxon>Ecdysozoa</taxon>
        <taxon>Nematoda</taxon>
        <taxon>Chromadorea</taxon>
        <taxon>Rhabditida</taxon>
        <taxon>Rhabditina</taxon>
        <taxon>Rhabditomorpha</taxon>
        <taxon>Strongyloidea</taxon>
        <taxon>Ancylostomatidae</taxon>
        <taxon>Ancylostomatinae</taxon>
        <taxon>Ancylostoma</taxon>
    </lineage>
</organism>
<accession>A0A016W0G8</accession>
<reference evidence="3" key="1">
    <citation type="journal article" date="2015" name="Nat. Genet.">
        <title>The genome and transcriptome of the zoonotic hookworm Ancylostoma ceylanicum identify infection-specific gene families.</title>
        <authorList>
            <person name="Schwarz E.M."/>
            <person name="Hu Y."/>
            <person name="Antoshechkin I."/>
            <person name="Miller M.M."/>
            <person name="Sternberg P.W."/>
            <person name="Aroian R.V."/>
        </authorList>
    </citation>
    <scope>NUCLEOTIDE SEQUENCE</scope>
    <source>
        <strain evidence="3">HY135</strain>
    </source>
</reference>
<gene>
    <name evidence="2" type="primary">Acey_s0002.g621</name>
    <name evidence="2" type="ORF">Y032_0002g621</name>
</gene>
<protein>
    <submittedName>
        <fullName evidence="2">Uncharacterized protein</fullName>
    </submittedName>
</protein>
<keyword evidence="3" id="KW-1185">Reference proteome</keyword>
<name>A0A016W0G8_9BILA</name>
<comment type="caution">
    <text evidence="2">The sequence shown here is derived from an EMBL/GenBank/DDBJ whole genome shotgun (WGS) entry which is preliminary data.</text>
</comment>
<feature type="compositionally biased region" description="Basic and acidic residues" evidence="1">
    <location>
        <begin position="11"/>
        <end position="24"/>
    </location>
</feature>
<evidence type="ECO:0000313" key="2">
    <source>
        <dbReference type="EMBL" id="EYC33135.1"/>
    </source>
</evidence>
<evidence type="ECO:0000256" key="1">
    <source>
        <dbReference type="SAM" id="MobiDB-lite"/>
    </source>
</evidence>
<dbReference type="Proteomes" id="UP000024635">
    <property type="component" value="Unassembled WGS sequence"/>
</dbReference>
<dbReference type="AlphaFoldDB" id="A0A016W0G8"/>
<evidence type="ECO:0000313" key="3">
    <source>
        <dbReference type="Proteomes" id="UP000024635"/>
    </source>
</evidence>
<proteinExistence type="predicted"/>
<sequence>MGGISLCRREGARKAKKDKNEGGRCRIRPAPTRGDNAMQRVHYCGSGTKATKASFLKGSKWLKFGVGRWIAPSCAGCPRGCNVSKRVLACPIDKINDFTRQFGSANCYRLRPGKVIPPVLKTILIQFVYTAGISVPSRC</sequence>
<feature type="region of interest" description="Disordered" evidence="1">
    <location>
        <begin position="11"/>
        <end position="33"/>
    </location>
</feature>